<keyword evidence="2" id="KW-1185">Reference proteome</keyword>
<reference evidence="1 2" key="1">
    <citation type="submission" date="2017-09" db="EMBL/GenBank/DDBJ databases">
        <title>Genomic, metabolic, and phenotypic characteristics of bacterial isolates from the natural microbiome of the model nematode Caenorhabditis elegans.</title>
        <authorList>
            <person name="Zimmermann J."/>
            <person name="Obeng N."/>
            <person name="Yang W."/>
            <person name="Obeng O."/>
            <person name="Kissoyan K."/>
            <person name="Pees B."/>
            <person name="Dirksen P."/>
            <person name="Hoppner M."/>
            <person name="Franke A."/>
            <person name="Rosenstiel P."/>
            <person name="Leippe M."/>
            <person name="Dierking K."/>
            <person name="Kaleta C."/>
            <person name="Schulenburg H."/>
        </authorList>
    </citation>
    <scope>NUCLEOTIDE SEQUENCE [LARGE SCALE GENOMIC DNA]</scope>
    <source>
        <strain evidence="1 2">MYb117</strain>
    </source>
</reference>
<comment type="caution">
    <text evidence="1">The sequence shown here is derived from an EMBL/GenBank/DDBJ whole genome shotgun (WGS) entry which is preliminary data.</text>
</comment>
<dbReference type="EMBL" id="PCQL01000002">
    <property type="protein sequence ID" value="PRC22484.1"/>
    <property type="molecule type" value="Genomic_DNA"/>
</dbReference>
<evidence type="ECO:0000313" key="2">
    <source>
        <dbReference type="Proteomes" id="UP000238045"/>
    </source>
</evidence>
<dbReference type="AlphaFoldDB" id="A0A2S9EZI8"/>
<sequence>MSPLSEGSGREKVVMEEHLFIHGLVGSEDIDARRLASLQVARDAGDSVLKARLVGALLAAIRRGGLRYGTPDTFDLPKDCMLWQWLDVFLKALQYTDFQSWAAERHLDLGSVQVRGGNLHVNEVQAGRTTARVMLLSDESGWRNVAPPINAVIQIIDPEGICRDGLGDPSTTDRPPFSLRIALAFYGYPIPENRPQAQVMVDELQRLPGFPVVDSGGHIATAVLVEQAEQVKDCATMARELESILQASIAQQVAFEFLELYRRRIKLDSGSFLAQAMNLALRSLLGVSVQLNVEKGARPSSYYFSALNQTLIELEPFSVSRPVAPQRLAEPDVDVLYRELLVHAQKLGTDVYADGAFSLASLLTIYGREVPGDTSEARVLIASLEGSSHAPAPYVHASAHSVRALLEHRRYIGLLNNRYWMGAKLEDLISAKADTDTIVTANVNTTLDMDSPLAELTEVGRKQLLAAMQLNEFQAIRTRYQLDPEGHVLVSQTGYVGGQRLGGNWVDLNAAIEASIALTDAFAALALIARRIGGALRSNGNVTLEQALKFYRLSLPATVQEARALAQQLHAVPLRPNPAEEYWNALGGTFASVSSPLMSRRLQVIQEPEHFMPRIGSSLYYWPLLRRDQVVTVLDESQREQLLQAAGRFMAGSSGLLFERLAGPVVGEKKPDSVRAEADLLLAQMLAGPEAQTLADLLAIEITWKSSAQAQHARSRACRHSLVLAALILTLDAQACRSRSRIAGVDLAGKRFWGASLSEVLRDVEASLEVLHTLRVNTAVLAAHLLLSGMAPECLVRDVPPWVAYMTSQLWVYFKHCNVYLEGRYPGSSRRLAFDTIVGGGRKRRLGQSFWALKAFSGPVVDWARANGLLPLGGETFTEAELARAKAAWESQNTELHQAFEVFHAVLPTRRALALADLRNVFPQSAVLERSVLIRSPDKPEDTRSHQRVSLVDLHLNGQLISGGGGWRSTLDSMRYEEMTERFHLLRDINQLYGAQYVEWEGKLWSAYFVTLQYCLSLLKLSQRQHLEYGELTVFTVSRAGLLGGLKGGYGILVLCRHPFFPDCVYEVFPTHMHISERFDLPVSSLAEFADTSLDSAQRPGPISLLLDWRAYSEGIEPRPGVMFEAIVEQVGHFDQVTGQAGLSADDLSVPASMKSSRISSLCQIILGHSLFSGGMATRLTAGQPISLEDAITGRDICFDFQQSVKCRRPIQI</sequence>
<evidence type="ECO:0000313" key="1">
    <source>
        <dbReference type="EMBL" id="PRC22484.1"/>
    </source>
</evidence>
<organism evidence="1 2">
    <name type="scientific">Pseudomonas poae</name>
    <dbReference type="NCBI Taxonomy" id="200451"/>
    <lineage>
        <taxon>Bacteria</taxon>
        <taxon>Pseudomonadati</taxon>
        <taxon>Pseudomonadota</taxon>
        <taxon>Gammaproteobacteria</taxon>
        <taxon>Pseudomonadales</taxon>
        <taxon>Pseudomonadaceae</taxon>
        <taxon>Pseudomonas</taxon>
    </lineage>
</organism>
<name>A0A2S9EZI8_9PSED</name>
<proteinExistence type="predicted"/>
<dbReference type="Proteomes" id="UP000238045">
    <property type="component" value="Unassembled WGS sequence"/>
</dbReference>
<gene>
    <name evidence="1" type="ORF">CQZ99_02725</name>
</gene>
<accession>A0A2S9EZI8</accession>
<protein>
    <submittedName>
        <fullName evidence="1">Uncharacterized protein</fullName>
    </submittedName>
</protein>